<dbReference type="InterPro" id="IPR001851">
    <property type="entry name" value="ABC_transp_permease"/>
</dbReference>
<dbReference type="AlphaFoldDB" id="A0A846ZA09"/>
<keyword evidence="3" id="KW-1003">Cell membrane</keyword>
<accession>A0A846ZA09</accession>
<name>A0A846ZA09_9ACTN</name>
<feature type="transmembrane region" description="Helical" evidence="12">
    <location>
        <begin position="257"/>
        <end position="275"/>
    </location>
</feature>
<evidence type="ECO:0000313" key="13">
    <source>
        <dbReference type="EMBL" id="NKZ07478.1"/>
    </source>
</evidence>
<feature type="transmembrane region" description="Helical" evidence="12">
    <location>
        <begin position="194"/>
        <end position="212"/>
    </location>
</feature>
<keyword evidence="4" id="KW-0997">Cell inner membrane</keyword>
<dbReference type="NCBIfam" id="NF040906">
    <property type="entry name" value="GguB"/>
    <property type="match status" value="1"/>
</dbReference>
<evidence type="ECO:0000256" key="3">
    <source>
        <dbReference type="ARBA" id="ARBA00022475"/>
    </source>
</evidence>
<evidence type="ECO:0000256" key="5">
    <source>
        <dbReference type="ARBA" id="ARBA00022597"/>
    </source>
</evidence>
<feature type="transmembrane region" description="Helical" evidence="12">
    <location>
        <begin position="62"/>
        <end position="81"/>
    </location>
</feature>
<feature type="transmembrane region" description="Helical" evidence="12">
    <location>
        <begin position="233"/>
        <end position="251"/>
    </location>
</feature>
<evidence type="ECO:0000256" key="1">
    <source>
        <dbReference type="ARBA" id="ARBA00004651"/>
    </source>
</evidence>
<feature type="transmembrane region" description="Helical" evidence="12">
    <location>
        <begin position="87"/>
        <end position="105"/>
    </location>
</feature>
<evidence type="ECO:0000256" key="9">
    <source>
        <dbReference type="ARBA" id="ARBA00035611"/>
    </source>
</evidence>
<evidence type="ECO:0000256" key="10">
    <source>
        <dbReference type="ARBA" id="ARBA00035686"/>
    </source>
</evidence>
<comment type="function">
    <text evidence="9">Part of the binding-protein-dependent transport system for D-xylose. Probably responsible for the translocation of the substrate across the membrane.</text>
</comment>
<feature type="transmembrane region" description="Helical" evidence="12">
    <location>
        <begin position="337"/>
        <end position="353"/>
    </location>
</feature>
<feature type="transmembrane region" description="Helical" evidence="12">
    <location>
        <begin position="112"/>
        <end position="132"/>
    </location>
</feature>
<organism evidence="13 14">
    <name type="scientific">Actinomadura latina</name>
    <dbReference type="NCBI Taxonomy" id="163603"/>
    <lineage>
        <taxon>Bacteria</taxon>
        <taxon>Bacillati</taxon>
        <taxon>Actinomycetota</taxon>
        <taxon>Actinomycetes</taxon>
        <taxon>Streptosporangiales</taxon>
        <taxon>Thermomonosporaceae</taxon>
        <taxon>Actinomadura</taxon>
    </lineage>
</organism>
<evidence type="ECO:0000256" key="2">
    <source>
        <dbReference type="ARBA" id="ARBA00022448"/>
    </source>
</evidence>
<feature type="transmembrane region" description="Helical" evidence="12">
    <location>
        <begin position="34"/>
        <end position="55"/>
    </location>
</feature>
<evidence type="ECO:0000256" key="6">
    <source>
        <dbReference type="ARBA" id="ARBA00022692"/>
    </source>
</evidence>
<keyword evidence="2" id="KW-0813">Transport</keyword>
<protein>
    <recommendedName>
        <fullName evidence="10">Xylose transport system permease protein XylH</fullName>
    </recommendedName>
</protein>
<dbReference type="Proteomes" id="UP000579250">
    <property type="component" value="Unassembled WGS sequence"/>
</dbReference>
<proteinExistence type="predicted"/>
<comment type="caution">
    <text evidence="13">The sequence shown here is derived from an EMBL/GenBank/DDBJ whole genome shotgun (WGS) entry which is preliminary data.</text>
</comment>
<comment type="subcellular location">
    <subcellularLocation>
        <location evidence="1">Cell membrane</location>
        <topology evidence="1">Multi-pass membrane protein</topology>
    </subcellularLocation>
</comment>
<dbReference type="Pfam" id="PF02653">
    <property type="entry name" value="BPD_transp_2"/>
    <property type="match status" value="1"/>
</dbReference>
<dbReference type="GO" id="GO:0022857">
    <property type="term" value="F:transmembrane transporter activity"/>
    <property type="evidence" value="ECO:0007669"/>
    <property type="project" value="InterPro"/>
</dbReference>
<reference evidence="13 14" key="1">
    <citation type="submission" date="2020-04" db="EMBL/GenBank/DDBJ databases">
        <title>MicrobeNet Type strains.</title>
        <authorList>
            <person name="Nicholson A.C."/>
        </authorList>
    </citation>
    <scope>NUCLEOTIDE SEQUENCE [LARGE SCALE GENOMIC DNA]</scope>
    <source>
        <strain evidence="13 14">ATCC BAA-277</strain>
    </source>
</reference>
<evidence type="ECO:0000256" key="11">
    <source>
        <dbReference type="SAM" id="MobiDB-lite"/>
    </source>
</evidence>
<keyword evidence="5" id="KW-0762">Sugar transport</keyword>
<feature type="transmembrane region" description="Helical" evidence="12">
    <location>
        <begin position="304"/>
        <end position="325"/>
    </location>
</feature>
<feature type="transmembrane region" description="Helical" evidence="12">
    <location>
        <begin position="138"/>
        <end position="159"/>
    </location>
</feature>
<dbReference type="PANTHER" id="PTHR32196">
    <property type="entry name" value="ABC TRANSPORTER PERMEASE PROTEIN YPHD-RELATED-RELATED"/>
    <property type="match status" value="1"/>
</dbReference>
<evidence type="ECO:0000256" key="8">
    <source>
        <dbReference type="ARBA" id="ARBA00023136"/>
    </source>
</evidence>
<dbReference type="CDD" id="cd06579">
    <property type="entry name" value="TM_PBP1_transp_AraH_like"/>
    <property type="match status" value="1"/>
</dbReference>
<evidence type="ECO:0000256" key="12">
    <source>
        <dbReference type="SAM" id="Phobius"/>
    </source>
</evidence>
<evidence type="ECO:0000313" key="14">
    <source>
        <dbReference type="Proteomes" id="UP000579250"/>
    </source>
</evidence>
<evidence type="ECO:0000256" key="7">
    <source>
        <dbReference type="ARBA" id="ARBA00022989"/>
    </source>
</evidence>
<keyword evidence="14" id="KW-1185">Reference proteome</keyword>
<feature type="region of interest" description="Disordered" evidence="11">
    <location>
        <begin position="1"/>
        <end position="23"/>
    </location>
</feature>
<dbReference type="RefSeq" id="WP_067634848.1">
    <property type="nucleotide sequence ID" value="NZ_JAAXPI010000055.1"/>
</dbReference>
<keyword evidence="8 12" id="KW-0472">Membrane</keyword>
<gene>
    <name evidence="13" type="ORF">HGB48_27655</name>
</gene>
<dbReference type="GO" id="GO:0005886">
    <property type="term" value="C:plasma membrane"/>
    <property type="evidence" value="ECO:0007669"/>
    <property type="project" value="UniProtKB-SubCell"/>
</dbReference>
<evidence type="ECO:0000256" key="4">
    <source>
        <dbReference type="ARBA" id="ARBA00022519"/>
    </source>
</evidence>
<sequence length="413" mass="43068">MSSVASADQAVTPPPAERPKPGRTLPVNLRQSGIYIAFGLIVALFAVLTGGQLLSPQNISNIIVQNSYILILSIGMILIIIGGHIDLSVGSVVAVTGAIAAVLMVEHSVPWPLAVLLTILAGAAIGAWQGYWIAYFEIPAFIVTLAGMLVFRALTLTVLGNQGIGPFPDEVRTIANGFLSGYLGNIGLGPLGGADLFTLLVALALVGGYVGFGWRNRQGRIRYGQKVEPLTVFVLRYALGVVVVMFMAVQLARFKNMPWVLVLLGALVLGSTLVMNRAVFGRHVYALGGNPLAARLSGIKVKSVSFWLFVNMGVLSAIAGIVFAGRLNQAGPTAGNMFELDAIAAAFIGGAAVQGGVGKVVGAITGGLIMGVINNGMSLLGAPSERVMLIKGLVLLAAVAFDIWAKRRAGTSR</sequence>
<dbReference type="PANTHER" id="PTHR32196:SF32">
    <property type="entry name" value="XYLOSE TRANSPORT SYSTEM PERMEASE PROTEIN XYLH"/>
    <property type="match status" value="1"/>
</dbReference>
<keyword evidence="7 12" id="KW-1133">Transmembrane helix</keyword>
<keyword evidence="6 12" id="KW-0812">Transmembrane</keyword>
<dbReference type="EMBL" id="JAAXPI010000055">
    <property type="protein sequence ID" value="NKZ07478.1"/>
    <property type="molecule type" value="Genomic_DNA"/>
</dbReference>